<dbReference type="RefSeq" id="WP_058949519.1">
    <property type="nucleotide sequence ID" value="NZ_BBXV01000011.1"/>
</dbReference>
<name>A0A0U9H5E2_9BACI</name>
<keyword evidence="1" id="KW-0732">Signal</keyword>
<dbReference type="SUPFAM" id="SSF53850">
    <property type="entry name" value="Periplasmic binding protein-like II"/>
    <property type="match status" value="1"/>
</dbReference>
<dbReference type="Proteomes" id="UP000052946">
    <property type="component" value="Unassembled WGS sequence"/>
</dbReference>
<dbReference type="Pfam" id="PF01547">
    <property type="entry name" value="SBP_bac_1"/>
    <property type="match status" value="1"/>
</dbReference>
<organism evidence="2 3">
    <name type="scientific">Oceanobacillus picturae</name>
    <dbReference type="NCBI Taxonomy" id="171693"/>
    <lineage>
        <taxon>Bacteria</taxon>
        <taxon>Bacillati</taxon>
        <taxon>Bacillota</taxon>
        <taxon>Bacilli</taxon>
        <taxon>Bacillales</taxon>
        <taxon>Bacillaceae</taxon>
        <taxon>Oceanobacillus</taxon>
    </lineage>
</organism>
<comment type="caution">
    <text evidence="2">The sequence shown here is derived from an EMBL/GenBank/DDBJ whole genome shotgun (WGS) entry which is preliminary data.</text>
</comment>
<evidence type="ECO:0000313" key="2">
    <source>
        <dbReference type="EMBL" id="GAQ16937.1"/>
    </source>
</evidence>
<reference evidence="2 3" key="2">
    <citation type="journal article" date="2016" name="Genome Announc.">
        <title>Draft Genome Sequence of Oceanobacillus picturae Heshi-B3, Isolated from Fermented Rice Bran in a Traditional Japanese Seafood Dish.</title>
        <authorList>
            <person name="Akuzawa S."/>
            <person name="Nagaoka J."/>
            <person name="Kanekatsu M."/>
            <person name="Kanesaki Y."/>
            <person name="Suzuki T."/>
        </authorList>
    </citation>
    <scope>NUCLEOTIDE SEQUENCE [LARGE SCALE GENOMIC DNA]</scope>
    <source>
        <strain evidence="2 3">Heshi-B3</strain>
    </source>
</reference>
<dbReference type="AlphaFoldDB" id="A0A0U9H5E2"/>
<dbReference type="EMBL" id="BBXV01000011">
    <property type="protein sequence ID" value="GAQ16937.1"/>
    <property type="molecule type" value="Genomic_DNA"/>
</dbReference>
<protein>
    <submittedName>
        <fullName evidence="2">ABC transporter substrate-binding protein</fullName>
    </submittedName>
</protein>
<gene>
    <name evidence="2" type="ORF">OPHB3_0861</name>
</gene>
<dbReference type="InterPro" id="IPR050490">
    <property type="entry name" value="Bact_solute-bd_prot1"/>
</dbReference>
<reference evidence="3" key="1">
    <citation type="submission" date="2015-07" db="EMBL/GenBank/DDBJ databases">
        <title>Draft Genome Sequence of Oceanobacillus picturae Heshi-B3 that Was Isolated from Fermented Rice Bran with Aging Salted Mackerel, Which Was Named Heshiko as Traditional Fermented Seafood in Japan.</title>
        <authorList>
            <person name="Akuzawa S."/>
            <person name="Nakagawa J."/>
            <person name="Kanekatsu T."/>
            <person name="Kanesaki Y."/>
            <person name="Suzuki T."/>
        </authorList>
    </citation>
    <scope>NUCLEOTIDE SEQUENCE [LARGE SCALE GENOMIC DNA]</scope>
    <source>
        <strain evidence="3">Heshi-B3</strain>
    </source>
</reference>
<dbReference type="Gene3D" id="3.40.190.10">
    <property type="entry name" value="Periplasmic binding protein-like II"/>
    <property type="match status" value="2"/>
</dbReference>
<dbReference type="PANTHER" id="PTHR43649">
    <property type="entry name" value="ARABINOSE-BINDING PROTEIN-RELATED"/>
    <property type="match status" value="1"/>
</dbReference>
<evidence type="ECO:0000256" key="1">
    <source>
        <dbReference type="SAM" id="SignalP"/>
    </source>
</evidence>
<dbReference type="InterPro" id="IPR006059">
    <property type="entry name" value="SBP"/>
</dbReference>
<feature type="chain" id="PRO_5039695505" evidence="1">
    <location>
        <begin position="22"/>
        <end position="535"/>
    </location>
</feature>
<dbReference type="PANTHER" id="PTHR43649:SF12">
    <property type="entry name" value="DIACETYLCHITOBIOSE BINDING PROTEIN DASA"/>
    <property type="match status" value="1"/>
</dbReference>
<feature type="signal peptide" evidence="1">
    <location>
        <begin position="1"/>
        <end position="21"/>
    </location>
</feature>
<dbReference type="OrthoDB" id="9787283at2"/>
<proteinExistence type="predicted"/>
<evidence type="ECO:0000313" key="3">
    <source>
        <dbReference type="Proteomes" id="UP000052946"/>
    </source>
</evidence>
<accession>A0A0U9H5E2</accession>
<dbReference type="PROSITE" id="PS51257">
    <property type="entry name" value="PROKAR_LIPOPROTEIN"/>
    <property type="match status" value="1"/>
</dbReference>
<sequence length="535" mass="61115">MKLRNFIVFGLIVLLLLGACKNDSEDTASEAEENLENLNKEGFPIVDDPITINFMTRKPPTTENDYNEVLVWEKYEEMTNVKIDWGLVPTEGFEEKSNLALAGGDYPEAFYTAKFSDVDIMKYGEQGVFLELNDLIDEHMPNVKKLFEQYPEIEKALTNADGKIYSLPTVYSPDFMSMTSNIKPWIREDWLKKLNMEMPETTEEYYQYLKAVKEGDPNGNGEADEIPYGNTNVDGMIGWLKGAYNIGNKGRKHAFTDLDPETNELRFYRTADGYKEMLEYINKLYSEGLINESVFTLETNEYHEQGSQGLYGSTVTTSPETRFGTDDFVGMPQLEGPDGHKDWVYITAPVVHKAAFVMTDKNKNPAATARWIDYFYGSEGAKMFFMGVEGETYEVTDDGESEYAEHITNDPDGLTFEQALRPYITWLGGGYPALVQSENFKGAENSPEAIEATKRLEPDMIDEVWPSFPYTVEENQRLSALKADIEKYVIEMQDKFIAGEESFDGWDKYVETLESMGLDEYMEIQQAAYERYLEN</sequence>